<dbReference type="InterPro" id="IPR033432">
    <property type="entry name" value="GH94_catalytic"/>
</dbReference>
<dbReference type="SUPFAM" id="SSF48208">
    <property type="entry name" value="Six-hairpin glycosidases"/>
    <property type="match status" value="1"/>
</dbReference>
<dbReference type="InterPro" id="IPR010383">
    <property type="entry name" value="Glyco_hydrolase_94_b-supersand"/>
</dbReference>
<feature type="domain" description="Glycosyl hydrolase 94 catalytic" evidence="4">
    <location>
        <begin position="318"/>
        <end position="716"/>
    </location>
</feature>
<protein>
    <submittedName>
        <fullName evidence="5">NdvB protein</fullName>
    </submittedName>
</protein>
<keyword evidence="6" id="KW-1185">Reference proteome</keyword>
<sequence>MIGASEDNEYYVLTSPTVLPKASGFLWNEKMMIQLSCRGYATSQFMQPEPAKYSHAPNLEAKSFMQPEQPYYAHHPGRFVYVKDETNGQIFSAPYEPVRAQYDRYTFAVGKHRIVWNTESNGVAVEMSLSLPTEDAIEMWRIKVKNVSTSKRNISVYPYFTVGYMSWMNQSAEYNEDLQALVCSSITPYQKYKEYDKIKLLKDKTYLLADRKPYAWEASQEAFEGEGGLTHPSAIENEALSNGDSRYEMPLAVLQYRMELEPGKESEYRFLFGPAKDEEEIAQIRETYFTKTYADFENGFEKAEREYSEYVSEGQGCLEIRTPDADFDNLINHWLPRQMYYHGKTNRLTTDPQTRNYLQDHMGMSYIKPRIARASFLTAISQQNADGGMPDGILLHEEAELKYINQVPHSDHNVWLPICISAYLDETNDYSLLDEKVPFADSEELVTVSEHIDRAMHYLMKDRDERGLNYIHQGDWCDPMNMVGVRGKGVSGWLTIATAYTFNVWADICEAGGRIEASQSFRRAAEETNAVVNRYLWDGDWYVRGITDDNVAFGVKEDKEGRIFINPQGWALLSGAADDDKKAKLMRSVEEQLETPYGVEKLAPSYTAMREDVGRVTQKHPGSAENGAVYNHAAAFYIFGLYAAGEQDNAYRLLRKMIPGPNHEDIIRRGQLPVYIPNYYRGAYHQFPRTAGRSSHLFNTGTVAWVYRCLIDGLFGLQGTPSGLQIKPQLPTHWEEATVKRQFRGAHLNIEMKRDASVQATEVYVNGELVESGVLERLQQGAEYEVLIKLPQ</sequence>
<comment type="caution">
    <text evidence="5">The sequence shown here is derived from an EMBL/GenBank/DDBJ whole genome shotgun (WGS) entry which is preliminary data.</text>
</comment>
<dbReference type="Pfam" id="PF17167">
    <property type="entry name" value="Glyco_hydro_94"/>
    <property type="match status" value="1"/>
</dbReference>
<evidence type="ECO:0000313" key="5">
    <source>
        <dbReference type="EMBL" id="MBD3919027.1"/>
    </source>
</evidence>
<evidence type="ECO:0000256" key="2">
    <source>
        <dbReference type="ARBA" id="ARBA00022679"/>
    </source>
</evidence>
<evidence type="ECO:0000259" key="3">
    <source>
        <dbReference type="Pfam" id="PF06165"/>
    </source>
</evidence>
<dbReference type="SUPFAM" id="SSF74650">
    <property type="entry name" value="Galactose mutarotase-like"/>
    <property type="match status" value="1"/>
</dbReference>
<dbReference type="Gene3D" id="2.60.420.10">
    <property type="entry name" value="Maltose phosphorylase, domain 3"/>
    <property type="match status" value="1"/>
</dbReference>
<feature type="domain" description="Glycosyl hydrolase 94 supersandwich" evidence="3">
    <location>
        <begin position="74"/>
        <end position="288"/>
    </location>
</feature>
<evidence type="ECO:0000256" key="1">
    <source>
        <dbReference type="ARBA" id="ARBA00022676"/>
    </source>
</evidence>
<dbReference type="InterPro" id="IPR037018">
    <property type="entry name" value="GH65_N"/>
</dbReference>
<dbReference type="InterPro" id="IPR011013">
    <property type="entry name" value="Gal_mutarotase_sf_dom"/>
</dbReference>
<dbReference type="EMBL" id="JACXZA010000002">
    <property type="protein sequence ID" value="MBD3919027.1"/>
    <property type="molecule type" value="Genomic_DNA"/>
</dbReference>
<keyword evidence="1" id="KW-0328">Glycosyltransferase</keyword>
<evidence type="ECO:0000313" key="6">
    <source>
        <dbReference type="Proteomes" id="UP000609346"/>
    </source>
</evidence>
<dbReference type="InterPro" id="IPR012341">
    <property type="entry name" value="6hp_glycosidase-like_sf"/>
</dbReference>
<organism evidence="5 6">
    <name type="scientific">Paenibacillus terricola</name>
    <dbReference type="NCBI Taxonomy" id="2763503"/>
    <lineage>
        <taxon>Bacteria</taxon>
        <taxon>Bacillati</taxon>
        <taxon>Bacillota</taxon>
        <taxon>Bacilli</taxon>
        <taxon>Bacillales</taxon>
        <taxon>Paenibacillaceae</taxon>
        <taxon>Paenibacillus</taxon>
    </lineage>
</organism>
<dbReference type="Pfam" id="PF06165">
    <property type="entry name" value="GH94_b-supersand"/>
    <property type="match status" value="1"/>
</dbReference>
<accession>A0ABR8MVJ7</accession>
<evidence type="ECO:0000259" key="4">
    <source>
        <dbReference type="Pfam" id="PF17167"/>
    </source>
</evidence>
<dbReference type="RefSeq" id="WP_191203301.1">
    <property type="nucleotide sequence ID" value="NZ_JACXZA010000002.1"/>
</dbReference>
<name>A0ABR8MVJ7_9BACL</name>
<dbReference type="Gene3D" id="2.70.98.40">
    <property type="entry name" value="Glycoside hydrolase, family 65, N-terminal domain"/>
    <property type="match status" value="1"/>
</dbReference>
<keyword evidence="2" id="KW-0808">Transferase</keyword>
<dbReference type="PANTHER" id="PTHR37469">
    <property type="entry name" value="CELLOBIONIC ACID PHOSPHORYLASE-RELATED"/>
    <property type="match status" value="1"/>
</dbReference>
<dbReference type="PANTHER" id="PTHR37469:SF2">
    <property type="entry name" value="CELLOBIONIC ACID PHOSPHORYLASE"/>
    <property type="match status" value="1"/>
</dbReference>
<dbReference type="Proteomes" id="UP000609346">
    <property type="component" value="Unassembled WGS sequence"/>
</dbReference>
<dbReference type="InterPro" id="IPR008928">
    <property type="entry name" value="6-hairpin_glycosidase_sf"/>
</dbReference>
<reference evidence="5 6" key="1">
    <citation type="submission" date="2020-09" db="EMBL/GenBank/DDBJ databases">
        <title>Paenibacillus sp. strain PR3 16S rRNA gene Genome sequencing and assembly.</title>
        <authorList>
            <person name="Kim J."/>
        </authorList>
    </citation>
    <scope>NUCLEOTIDE SEQUENCE [LARGE SCALE GENOMIC DNA]</scope>
    <source>
        <strain evidence="5 6">PR3</strain>
    </source>
</reference>
<dbReference type="Gene3D" id="1.50.10.10">
    <property type="match status" value="1"/>
</dbReference>
<proteinExistence type="predicted"/>
<gene>
    <name evidence="5" type="ORF">H8B09_09700</name>
</gene>
<dbReference type="InterPro" id="IPR052047">
    <property type="entry name" value="GH94_Enzymes"/>
</dbReference>